<dbReference type="NCBIfam" id="TIGR01175">
    <property type="entry name" value="pilM"/>
    <property type="match status" value="1"/>
</dbReference>
<protein>
    <recommendedName>
        <fullName evidence="1">SHS2 domain-containing protein</fullName>
    </recommendedName>
</protein>
<evidence type="ECO:0000313" key="2">
    <source>
        <dbReference type="EMBL" id="OGM58569.1"/>
    </source>
</evidence>
<dbReference type="GO" id="GO:0051301">
    <property type="term" value="P:cell division"/>
    <property type="evidence" value="ECO:0007669"/>
    <property type="project" value="InterPro"/>
</dbReference>
<dbReference type="Pfam" id="PF11104">
    <property type="entry name" value="PilM_2"/>
    <property type="match status" value="1"/>
</dbReference>
<dbReference type="InterPro" id="IPR043129">
    <property type="entry name" value="ATPase_NBD"/>
</dbReference>
<proteinExistence type="predicted"/>
<evidence type="ECO:0000313" key="3">
    <source>
        <dbReference type="Proteomes" id="UP000179018"/>
    </source>
</evidence>
<dbReference type="InterPro" id="IPR003494">
    <property type="entry name" value="SHS2_FtsA"/>
</dbReference>
<dbReference type="PANTHER" id="PTHR32432:SF3">
    <property type="entry name" value="ETHANOLAMINE UTILIZATION PROTEIN EUTJ"/>
    <property type="match status" value="1"/>
</dbReference>
<dbReference type="Gene3D" id="3.30.420.40">
    <property type="match status" value="2"/>
</dbReference>
<accession>A0A1F8B4B8</accession>
<dbReference type="AlphaFoldDB" id="A0A1F8B4B8"/>
<dbReference type="SMART" id="SM00842">
    <property type="entry name" value="FtsA"/>
    <property type="match status" value="1"/>
</dbReference>
<dbReference type="PANTHER" id="PTHR32432">
    <property type="entry name" value="CELL DIVISION PROTEIN FTSA-RELATED"/>
    <property type="match status" value="1"/>
</dbReference>
<dbReference type="Gene3D" id="3.30.1490.300">
    <property type="match status" value="1"/>
</dbReference>
<dbReference type="PIRSF" id="PIRSF019169">
    <property type="entry name" value="PilM"/>
    <property type="match status" value="1"/>
</dbReference>
<sequence>MSVGIDIGSKTIKIVELSHEGGKFRLKASGVVGHQGKTPEMVKDDKEFAVLSDAVKKLHKEAKISSKEVGIALPETQVYTRTIKFPQLTDAEIASAVRWEAEQYIPIPVNEAIVQHQIIDRREDTSPPSVSVLLVAAPKALVEKYARVVEMAGLSLASVETDLIALVRSLAPSDQTVLLVDFGGRSTDIAVAKNAQLIFSRSIPTAGEAFTRAVAQTLGVEESQAEEYKRTYGLSATELEGKVKGALEPVFRVVADEMKKAIQFYQADEKGDIPRSAVLSGGTAGMPEAASTLTKLLGIEVVVGNPFARVDVDPSAVKQLAGFAPLYGIAVGLAMGEA</sequence>
<evidence type="ECO:0000259" key="1">
    <source>
        <dbReference type="SMART" id="SM00842"/>
    </source>
</evidence>
<name>A0A1F8B4B8_9BACT</name>
<dbReference type="InterPro" id="IPR050696">
    <property type="entry name" value="FtsA/MreB"/>
</dbReference>
<organism evidence="2 3">
    <name type="scientific">Candidatus Woesebacteria bacterium RIFCSPLOWO2_01_FULL_39_10</name>
    <dbReference type="NCBI Taxonomy" id="1802516"/>
    <lineage>
        <taxon>Bacteria</taxon>
        <taxon>Candidatus Woeseibacteriota</taxon>
    </lineage>
</organism>
<dbReference type="STRING" id="1802516.A3A75_02515"/>
<dbReference type="InterPro" id="IPR005883">
    <property type="entry name" value="PilM"/>
</dbReference>
<reference evidence="2 3" key="1">
    <citation type="journal article" date="2016" name="Nat. Commun.">
        <title>Thousands of microbial genomes shed light on interconnected biogeochemical processes in an aquifer system.</title>
        <authorList>
            <person name="Anantharaman K."/>
            <person name="Brown C.T."/>
            <person name="Hug L.A."/>
            <person name="Sharon I."/>
            <person name="Castelle C.J."/>
            <person name="Probst A.J."/>
            <person name="Thomas B.C."/>
            <person name="Singh A."/>
            <person name="Wilkins M.J."/>
            <person name="Karaoz U."/>
            <person name="Brodie E.L."/>
            <person name="Williams K.H."/>
            <person name="Hubbard S.S."/>
            <person name="Banfield J.F."/>
        </authorList>
    </citation>
    <scope>NUCLEOTIDE SEQUENCE [LARGE SCALE GENOMIC DNA]</scope>
</reference>
<dbReference type="SUPFAM" id="SSF53067">
    <property type="entry name" value="Actin-like ATPase domain"/>
    <property type="match status" value="2"/>
</dbReference>
<comment type="caution">
    <text evidence="2">The sequence shown here is derived from an EMBL/GenBank/DDBJ whole genome shotgun (WGS) entry which is preliminary data.</text>
</comment>
<feature type="domain" description="SHS2" evidence="1">
    <location>
        <begin position="2"/>
        <end position="170"/>
    </location>
</feature>
<dbReference type="Proteomes" id="UP000179018">
    <property type="component" value="Unassembled WGS sequence"/>
</dbReference>
<dbReference type="EMBL" id="MGHC01000034">
    <property type="protein sequence ID" value="OGM58569.1"/>
    <property type="molecule type" value="Genomic_DNA"/>
</dbReference>
<dbReference type="CDD" id="cd24049">
    <property type="entry name" value="ASKHA_NBD_PilM"/>
    <property type="match status" value="1"/>
</dbReference>
<gene>
    <name evidence="2" type="ORF">A3A75_02515</name>
</gene>